<evidence type="ECO:0000313" key="2">
    <source>
        <dbReference type="EMBL" id="KTB46867.1"/>
    </source>
</evidence>
<name>A0A0W0GE87_MONRR</name>
<evidence type="ECO:0000313" key="3">
    <source>
        <dbReference type="Proteomes" id="UP000054988"/>
    </source>
</evidence>
<protein>
    <recommendedName>
        <fullName evidence="4">Aminoglycoside phosphotransferase domain-containing protein</fullName>
    </recommendedName>
</protein>
<gene>
    <name evidence="2" type="ORF">WG66_555</name>
    <name evidence="1" type="ORF">WG66_9817</name>
</gene>
<evidence type="ECO:0000313" key="1">
    <source>
        <dbReference type="EMBL" id="KTB37578.1"/>
    </source>
</evidence>
<dbReference type="Proteomes" id="UP000054988">
    <property type="component" value="Unassembled WGS sequence"/>
</dbReference>
<proteinExistence type="predicted"/>
<accession>A0A0W0GE87</accession>
<sequence>MPTLLQNIDEKNANEQAKLAARSFYVSDPILTRNWEHLPSSLSIQVTLADKTEVIVQLRDNEIDLSKFVIARNVLGQVVPQIQVTKDTDAYFAYVISLNYGLPWNPKQHTPVVAQEAHMASQIARILAKSSLGIDSSGTIDHYIRPRLQQIIVKECSSNDATHACIKSLYSKVDELKSLPLVISHGAIEANDIIVNNSLDIVAVIGWERGGLLPFGIDAWSILSLCTNSGNEAGSIVAKAFWEGLTAGRSEDFRRAVVIAMQIGYLLIHAYPEGYSPTPDRLPKVIERLDWLKDTFEPLCA</sequence>
<dbReference type="EMBL" id="LATX01000224">
    <property type="protein sequence ID" value="KTB46867.1"/>
    <property type="molecule type" value="Genomic_DNA"/>
</dbReference>
<evidence type="ECO:0008006" key="4">
    <source>
        <dbReference type="Google" id="ProtNLM"/>
    </source>
</evidence>
<dbReference type="AlphaFoldDB" id="A0A0W0GE87"/>
<organism evidence="2 3">
    <name type="scientific">Moniliophthora roreri</name>
    <name type="common">Frosty pod rot fungus</name>
    <name type="synonym">Monilia roreri</name>
    <dbReference type="NCBI Taxonomy" id="221103"/>
    <lineage>
        <taxon>Eukaryota</taxon>
        <taxon>Fungi</taxon>
        <taxon>Dikarya</taxon>
        <taxon>Basidiomycota</taxon>
        <taxon>Agaricomycotina</taxon>
        <taxon>Agaricomycetes</taxon>
        <taxon>Agaricomycetidae</taxon>
        <taxon>Agaricales</taxon>
        <taxon>Marasmiineae</taxon>
        <taxon>Marasmiaceae</taxon>
        <taxon>Moniliophthora</taxon>
    </lineage>
</organism>
<reference evidence="2 3" key="1">
    <citation type="submission" date="2015-12" db="EMBL/GenBank/DDBJ databases">
        <title>Draft genome sequence of Moniliophthora roreri, the causal agent of frosty pod rot of cacao.</title>
        <authorList>
            <person name="Aime M.C."/>
            <person name="Diaz-Valderrama J.R."/>
            <person name="Kijpornyongpan T."/>
            <person name="Phillips-Mora W."/>
        </authorList>
    </citation>
    <scope>NUCLEOTIDE SEQUENCE [LARGE SCALE GENOMIC DNA]</scope>
    <source>
        <strain evidence="2 3">MCA 2952</strain>
    </source>
</reference>
<dbReference type="EMBL" id="LATX01001838">
    <property type="protein sequence ID" value="KTB37578.1"/>
    <property type="molecule type" value="Genomic_DNA"/>
</dbReference>
<comment type="caution">
    <text evidence="2">The sequence shown here is derived from an EMBL/GenBank/DDBJ whole genome shotgun (WGS) entry which is preliminary data.</text>
</comment>